<accession>A0A2P9HQS9</accession>
<feature type="transmembrane region" description="Helical" evidence="4">
    <location>
        <begin position="80"/>
        <end position="98"/>
    </location>
</feature>
<protein>
    <submittedName>
        <fullName evidence="6">Oxalate/formate antiporter</fullName>
    </submittedName>
</protein>
<feature type="transmembrane region" description="Helical" evidence="4">
    <location>
        <begin position="297"/>
        <end position="320"/>
    </location>
</feature>
<dbReference type="InterPro" id="IPR050327">
    <property type="entry name" value="Proton-linked_MCT"/>
</dbReference>
<dbReference type="PROSITE" id="PS51257">
    <property type="entry name" value="PROKAR_LIPOPROTEIN"/>
    <property type="match status" value="1"/>
</dbReference>
<feature type="transmembrane region" description="Helical" evidence="4">
    <location>
        <begin position="233"/>
        <end position="252"/>
    </location>
</feature>
<dbReference type="GO" id="GO:0022857">
    <property type="term" value="F:transmembrane transporter activity"/>
    <property type="evidence" value="ECO:0007669"/>
    <property type="project" value="InterPro"/>
</dbReference>
<evidence type="ECO:0000313" key="6">
    <source>
        <dbReference type="EMBL" id="SPL66495.1"/>
    </source>
</evidence>
<proteinExistence type="predicted"/>
<evidence type="ECO:0000256" key="3">
    <source>
        <dbReference type="ARBA" id="ARBA00023136"/>
    </source>
</evidence>
<evidence type="ECO:0000256" key="4">
    <source>
        <dbReference type="SAM" id="Phobius"/>
    </source>
</evidence>
<dbReference type="RefSeq" id="WP_109369886.1">
    <property type="nucleotide sequence ID" value="NZ_OOFM01000005.1"/>
</dbReference>
<dbReference type="SUPFAM" id="SSF103473">
    <property type="entry name" value="MFS general substrate transporter"/>
    <property type="match status" value="1"/>
</dbReference>
<dbReference type="CDD" id="cd17355">
    <property type="entry name" value="MFS_YcxA_like"/>
    <property type="match status" value="1"/>
</dbReference>
<reference evidence="7" key="1">
    <citation type="submission" date="2017-12" db="EMBL/GenBank/DDBJ databases">
        <authorList>
            <person name="Diaz M."/>
        </authorList>
    </citation>
    <scope>NUCLEOTIDE SEQUENCE [LARGE SCALE GENOMIC DNA]</scope>
    <source>
        <strain evidence="7">FI11154</strain>
    </source>
</reference>
<dbReference type="PANTHER" id="PTHR11360:SF290">
    <property type="entry name" value="MONOCARBOXYLATE MFS PERMEASE"/>
    <property type="match status" value="1"/>
</dbReference>
<feature type="transmembrane region" description="Helical" evidence="4">
    <location>
        <begin position="169"/>
        <end position="190"/>
    </location>
</feature>
<dbReference type="PANTHER" id="PTHR11360">
    <property type="entry name" value="MONOCARBOXYLATE TRANSPORTER"/>
    <property type="match status" value="1"/>
</dbReference>
<dbReference type="PROSITE" id="PS50850">
    <property type="entry name" value="MFS"/>
    <property type="match status" value="1"/>
</dbReference>
<sequence length="417" mass="44352">MRKPSQIHYAWYIALACLAISCIRAGIGFQTMGFIINPAREELGWSNTQITGVIAFRELVAGIMAPLVGRWVDQRGPRTIMIIGAVLVGLSFSLTSLAQTFWQFALTFGVIGGVGVAGLSNALVFPLIAKWFSAQRGRATGLVSSGANLGGILMSPLIIWLLSISDWRSTWFVLGFLPVLILVPLAIFVLRREPSDMGLKPLGDETDDAKVQAGKADTSPDLTVADAMRSPGFWFLMVGWNLSDFVLKGALLHKIPAAQSLGFTTAQAGSVVLTYGICAILGKLLTGFIADQFPTRLVILCLSAMQAIGLILFISANSIWQLQLGYGVLSGLSAGGLIMMMPFLLASLFGRKNQGAIMGVVTPMVMISGIGGPMLAALLFDMTGSYVFAFEIYAVISVLGGLALFGASVSRKTSTKA</sequence>
<feature type="transmembrane region" description="Helical" evidence="4">
    <location>
        <begin position="326"/>
        <end position="349"/>
    </location>
</feature>
<dbReference type="Gene3D" id="1.20.1250.20">
    <property type="entry name" value="MFS general substrate transporter like domains"/>
    <property type="match status" value="2"/>
</dbReference>
<dbReference type="InterPro" id="IPR011701">
    <property type="entry name" value="MFS"/>
</dbReference>
<dbReference type="AlphaFoldDB" id="A0A2P9HQS9"/>
<organism evidence="6 7">
    <name type="scientific">Ochrobactrum soli</name>
    <dbReference type="NCBI Taxonomy" id="2448455"/>
    <lineage>
        <taxon>Bacteria</taxon>
        <taxon>Pseudomonadati</taxon>
        <taxon>Pseudomonadota</taxon>
        <taxon>Alphaproteobacteria</taxon>
        <taxon>Hyphomicrobiales</taxon>
        <taxon>Brucellaceae</taxon>
        <taxon>Brucella/Ochrobactrum group</taxon>
        <taxon>Ochrobactrum</taxon>
    </lineage>
</organism>
<dbReference type="InterPro" id="IPR036259">
    <property type="entry name" value="MFS_trans_sf"/>
</dbReference>
<feature type="transmembrane region" description="Helical" evidence="4">
    <location>
        <begin position="356"/>
        <end position="380"/>
    </location>
</feature>
<keyword evidence="1 4" id="KW-0812">Transmembrane</keyword>
<feature type="transmembrane region" description="Helical" evidence="4">
    <location>
        <begin position="12"/>
        <end position="36"/>
    </location>
</feature>
<evidence type="ECO:0000313" key="7">
    <source>
        <dbReference type="Proteomes" id="UP000246073"/>
    </source>
</evidence>
<feature type="transmembrane region" description="Helical" evidence="4">
    <location>
        <begin position="104"/>
        <end position="129"/>
    </location>
</feature>
<feature type="transmembrane region" description="Helical" evidence="4">
    <location>
        <begin position="48"/>
        <end position="68"/>
    </location>
</feature>
<feature type="domain" description="Major facilitator superfamily (MFS) profile" evidence="5">
    <location>
        <begin position="14"/>
        <end position="412"/>
    </location>
</feature>
<dbReference type="InterPro" id="IPR020846">
    <property type="entry name" value="MFS_dom"/>
</dbReference>
<evidence type="ECO:0000259" key="5">
    <source>
        <dbReference type="PROSITE" id="PS50850"/>
    </source>
</evidence>
<keyword evidence="2 4" id="KW-1133">Transmembrane helix</keyword>
<dbReference type="Pfam" id="PF07690">
    <property type="entry name" value="MFS_1"/>
    <property type="match status" value="2"/>
</dbReference>
<name>A0A2P9HQS9_9HYPH</name>
<dbReference type="Proteomes" id="UP000246073">
    <property type="component" value="Unassembled WGS sequence"/>
</dbReference>
<evidence type="ECO:0000256" key="2">
    <source>
        <dbReference type="ARBA" id="ARBA00022989"/>
    </source>
</evidence>
<evidence type="ECO:0000256" key="1">
    <source>
        <dbReference type="ARBA" id="ARBA00022692"/>
    </source>
</evidence>
<feature type="transmembrane region" description="Helical" evidence="4">
    <location>
        <begin position="141"/>
        <end position="163"/>
    </location>
</feature>
<keyword evidence="3 4" id="KW-0472">Membrane</keyword>
<gene>
    <name evidence="6" type="ORF">OHAE_2362</name>
</gene>
<feature type="transmembrane region" description="Helical" evidence="4">
    <location>
        <begin position="386"/>
        <end position="407"/>
    </location>
</feature>
<dbReference type="EMBL" id="OOFM01000005">
    <property type="protein sequence ID" value="SPL66495.1"/>
    <property type="molecule type" value="Genomic_DNA"/>
</dbReference>
<feature type="transmembrane region" description="Helical" evidence="4">
    <location>
        <begin position="272"/>
        <end position="290"/>
    </location>
</feature>